<comment type="function">
    <text evidence="3">Required for rescue of stalled ribosomes mediated by trans-translation. Binds to transfer-messenger RNA (tmRNA), required for stable association of tmRNA with ribosomes. tmRNA and SmpB together mimic tRNA shape, replacing the anticodon stem-loop with SmpB. tmRNA is encoded by the ssrA gene; the 2 termini fold to resemble tRNA(Ala) and it encodes a 'tag peptide', a short internal open reading frame. During trans-translation Ala-aminoacylated tmRNA acts like a tRNA, entering the A-site of stalled ribosomes, displacing the stalled mRNA. The ribosome then switches to translate the ORF on the tmRNA; the nascent peptide is terminated with the 'tag peptide' encoded by the tmRNA and targeted for degradation. The ribosome is freed to recommence translation, which seems to be the essential function of trans-translation.</text>
</comment>
<accession>A0A7V5HMN4</accession>
<name>A0A7V5HMN4_UNCW3</name>
<dbReference type="PANTHER" id="PTHR30308">
    <property type="entry name" value="TMRNA-BINDING COMPONENT OF TRANS-TRANSLATION TAGGING COMPLEX"/>
    <property type="match status" value="1"/>
</dbReference>
<dbReference type="GO" id="GO:0003723">
    <property type="term" value="F:RNA binding"/>
    <property type="evidence" value="ECO:0007669"/>
    <property type="project" value="UniProtKB-UniRule"/>
</dbReference>
<keyword evidence="1 3" id="KW-0963">Cytoplasm</keyword>
<dbReference type="GO" id="GO:0070929">
    <property type="term" value="P:trans-translation"/>
    <property type="evidence" value="ECO:0007669"/>
    <property type="project" value="UniProtKB-UniRule"/>
</dbReference>
<evidence type="ECO:0000256" key="1">
    <source>
        <dbReference type="ARBA" id="ARBA00022490"/>
    </source>
</evidence>
<dbReference type="GO" id="GO:0005829">
    <property type="term" value="C:cytosol"/>
    <property type="evidence" value="ECO:0007669"/>
    <property type="project" value="TreeGrafter"/>
</dbReference>
<dbReference type="PANTHER" id="PTHR30308:SF2">
    <property type="entry name" value="SSRA-BINDING PROTEIN"/>
    <property type="match status" value="1"/>
</dbReference>
<dbReference type="EMBL" id="DRTX01000093">
    <property type="protein sequence ID" value="HHF53057.1"/>
    <property type="molecule type" value="Genomic_DNA"/>
</dbReference>
<evidence type="ECO:0000256" key="2">
    <source>
        <dbReference type="ARBA" id="ARBA00022884"/>
    </source>
</evidence>
<dbReference type="Gene3D" id="2.40.280.10">
    <property type="match status" value="1"/>
</dbReference>
<dbReference type="NCBIfam" id="NF003843">
    <property type="entry name" value="PRK05422.1"/>
    <property type="match status" value="1"/>
</dbReference>
<dbReference type="HAMAP" id="MF_00023">
    <property type="entry name" value="SmpB"/>
    <property type="match status" value="1"/>
</dbReference>
<sequence>MKVIVENRKAYHDYEILDTYEAGIVLKGSEVKSIKQGRVSIKEAYAEVRNGEIYIVGMHVTPYEKDKISHLDPVRPRKLLLHKYEIKRLIGKTQEKGLTLIPLKIYLKNNLIKVLLGLARGKKKYEKREEIKKRILEREIRRALKKEIT</sequence>
<dbReference type="InterPro" id="IPR020081">
    <property type="entry name" value="SsrA-bd_prot_CS"/>
</dbReference>
<reference evidence="4" key="1">
    <citation type="journal article" date="2020" name="mSystems">
        <title>Genome- and Community-Level Interaction Insights into Carbon Utilization and Element Cycling Functions of Hydrothermarchaeota in Hydrothermal Sediment.</title>
        <authorList>
            <person name="Zhou Z."/>
            <person name="Liu Y."/>
            <person name="Xu W."/>
            <person name="Pan J."/>
            <person name="Luo Z.H."/>
            <person name="Li M."/>
        </authorList>
    </citation>
    <scope>NUCLEOTIDE SEQUENCE [LARGE SCALE GENOMIC DNA]</scope>
    <source>
        <strain evidence="4">HyVt-96</strain>
    </source>
</reference>
<comment type="caution">
    <text evidence="4">The sequence shown here is derived from an EMBL/GenBank/DDBJ whole genome shotgun (WGS) entry which is preliminary data.</text>
</comment>
<dbReference type="AlphaFoldDB" id="A0A7V5HMN4"/>
<dbReference type="NCBIfam" id="TIGR00086">
    <property type="entry name" value="smpB"/>
    <property type="match status" value="1"/>
</dbReference>
<keyword evidence="2 3" id="KW-0694">RNA-binding</keyword>
<proteinExistence type="inferred from homology"/>
<dbReference type="GO" id="GO:0070930">
    <property type="term" value="P:trans-translation-dependent protein tagging"/>
    <property type="evidence" value="ECO:0007669"/>
    <property type="project" value="TreeGrafter"/>
</dbReference>
<comment type="similarity">
    <text evidence="3">Belongs to the SmpB family.</text>
</comment>
<protein>
    <recommendedName>
        <fullName evidence="3">SsrA-binding protein</fullName>
    </recommendedName>
    <alternativeName>
        <fullName evidence="3">Small protein B</fullName>
    </alternativeName>
</protein>
<gene>
    <name evidence="3 4" type="primary">smpB</name>
    <name evidence="4" type="ORF">ENL43_01670</name>
</gene>
<evidence type="ECO:0000313" key="4">
    <source>
        <dbReference type="EMBL" id="HHF53057.1"/>
    </source>
</evidence>
<dbReference type="PROSITE" id="PS01317">
    <property type="entry name" value="SSRP"/>
    <property type="match status" value="1"/>
</dbReference>
<dbReference type="Proteomes" id="UP000886050">
    <property type="component" value="Unassembled WGS sequence"/>
</dbReference>
<evidence type="ECO:0000256" key="3">
    <source>
        <dbReference type="HAMAP-Rule" id="MF_00023"/>
    </source>
</evidence>
<comment type="subcellular location">
    <subcellularLocation>
        <location evidence="3">Cytoplasm</location>
    </subcellularLocation>
    <text evidence="3">The tmRNA-SmpB complex associates with stalled 70S ribosomes.</text>
</comment>
<dbReference type="CDD" id="cd09294">
    <property type="entry name" value="SmpB"/>
    <property type="match status" value="1"/>
</dbReference>
<organism evidence="4">
    <name type="scientific">candidate division WOR-3 bacterium</name>
    <dbReference type="NCBI Taxonomy" id="2052148"/>
    <lineage>
        <taxon>Bacteria</taxon>
        <taxon>Bacteria division WOR-3</taxon>
    </lineage>
</organism>
<dbReference type="SUPFAM" id="SSF74982">
    <property type="entry name" value="Small protein B (SmpB)"/>
    <property type="match status" value="1"/>
</dbReference>
<dbReference type="InterPro" id="IPR000037">
    <property type="entry name" value="SsrA-bd_prot"/>
</dbReference>
<dbReference type="InterPro" id="IPR023620">
    <property type="entry name" value="SmpB"/>
</dbReference>
<dbReference type="Pfam" id="PF01668">
    <property type="entry name" value="SmpB"/>
    <property type="match status" value="1"/>
</dbReference>